<evidence type="ECO:0000256" key="3">
    <source>
        <dbReference type="ARBA" id="ARBA00022989"/>
    </source>
</evidence>
<evidence type="ECO:0000256" key="4">
    <source>
        <dbReference type="ARBA" id="ARBA00023136"/>
    </source>
</evidence>
<accession>A0A4Q5N1C8</accession>
<dbReference type="SUPFAM" id="SSF103473">
    <property type="entry name" value="MFS general substrate transporter"/>
    <property type="match status" value="1"/>
</dbReference>
<gene>
    <name evidence="7" type="ORF">EUA98_10540</name>
</gene>
<reference evidence="7 8" key="1">
    <citation type="submission" date="2019-01" db="EMBL/GenBank/DDBJ databases">
        <title>Novel species of Cellulomonas.</title>
        <authorList>
            <person name="Liu Q."/>
            <person name="Xin Y.-H."/>
        </authorList>
    </citation>
    <scope>NUCLEOTIDE SEQUENCE [LARGE SCALE GENOMIC DNA]</scope>
    <source>
        <strain evidence="7 8">HLT2-17</strain>
    </source>
</reference>
<comment type="subcellular location">
    <subcellularLocation>
        <location evidence="1">Cell membrane</location>
        <topology evidence="1">Multi-pass membrane protein</topology>
    </subcellularLocation>
</comment>
<protein>
    <submittedName>
        <fullName evidence="7">MFS transporter</fullName>
    </submittedName>
</protein>
<dbReference type="PANTHER" id="PTHR23514">
    <property type="entry name" value="BYPASS OF STOP CODON PROTEIN 6"/>
    <property type="match status" value="1"/>
</dbReference>
<feature type="transmembrane region" description="Helical" evidence="5">
    <location>
        <begin position="83"/>
        <end position="102"/>
    </location>
</feature>
<feature type="transmembrane region" description="Helical" evidence="5">
    <location>
        <begin position="173"/>
        <end position="191"/>
    </location>
</feature>
<dbReference type="AlphaFoldDB" id="A0A4Q5N1C8"/>
<dbReference type="Gene3D" id="1.20.1250.20">
    <property type="entry name" value="MFS general substrate transporter like domains"/>
    <property type="match status" value="2"/>
</dbReference>
<dbReference type="OrthoDB" id="9809599at2"/>
<dbReference type="InterPro" id="IPR011701">
    <property type="entry name" value="MFS"/>
</dbReference>
<dbReference type="Pfam" id="PF07690">
    <property type="entry name" value="MFS_1"/>
    <property type="match status" value="1"/>
</dbReference>
<dbReference type="InterPro" id="IPR020846">
    <property type="entry name" value="MFS_dom"/>
</dbReference>
<feature type="transmembrane region" description="Helical" evidence="5">
    <location>
        <begin position="53"/>
        <end position="76"/>
    </location>
</feature>
<evidence type="ECO:0000313" key="7">
    <source>
        <dbReference type="EMBL" id="RYV51073.1"/>
    </source>
</evidence>
<dbReference type="PROSITE" id="PS50850">
    <property type="entry name" value="MFS"/>
    <property type="match status" value="1"/>
</dbReference>
<dbReference type="GO" id="GO:0005886">
    <property type="term" value="C:plasma membrane"/>
    <property type="evidence" value="ECO:0007669"/>
    <property type="project" value="UniProtKB-SubCell"/>
</dbReference>
<organism evidence="7 8">
    <name type="scientific">Pengzhenrongella frigida</name>
    <dbReference type="NCBI Taxonomy" id="1259133"/>
    <lineage>
        <taxon>Bacteria</taxon>
        <taxon>Bacillati</taxon>
        <taxon>Actinomycetota</taxon>
        <taxon>Actinomycetes</taxon>
        <taxon>Micrococcales</taxon>
        <taxon>Pengzhenrongella</taxon>
    </lineage>
</organism>
<evidence type="ECO:0000313" key="8">
    <source>
        <dbReference type="Proteomes" id="UP000293764"/>
    </source>
</evidence>
<evidence type="ECO:0000259" key="6">
    <source>
        <dbReference type="PROSITE" id="PS50850"/>
    </source>
</evidence>
<feature type="transmembrane region" description="Helical" evidence="5">
    <location>
        <begin position="385"/>
        <end position="405"/>
    </location>
</feature>
<keyword evidence="4 5" id="KW-0472">Membrane</keyword>
<keyword evidence="2 5" id="KW-0812">Transmembrane</keyword>
<dbReference type="RefSeq" id="WP_130102643.1">
    <property type="nucleotide sequence ID" value="NZ_SDWW01000022.1"/>
</dbReference>
<feature type="transmembrane region" description="Helical" evidence="5">
    <location>
        <begin position="229"/>
        <end position="246"/>
    </location>
</feature>
<feature type="domain" description="Major facilitator superfamily (MFS) profile" evidence="6">
    <location>
        <begin position="17"/>
        <end position="409"/>
    </location>
</feature>
<dbReference type="InterPro" id="IPR051788">
    <property type="entry name" value="MFS_Transporter"/>
</dbReference>
<evidence type="ECO:0000256" key="1">
    <source>
        <dbReference type="ARBA" id="ARBA00004651"/>
    </source>
</evidence>
<name>A0A4Q5N1C8_9MICO</name>
<feature type="transmembrane region" description="Helical" evidence="5">
    <location>
        <begin position="108"/>
        <end position="127"/>
    </location>
</feature>
<feature type="transmembrane region" description="Helical" evidence="5">
    <location>
        <begin position="266"/>
        <end position="287"/>
    </location>
</feature>
<dbReference type="CDD" id="cd17393">
    <property type="entry name" value="MFS_MosC_like"/>
    <property type="match status" value="1"/>
</dbReference>
<dbReference type="Proteomes" id="UP000293764">
    <property type="component" value="Unassembled WGS sequence"/>
</dbReference>
<dbReference type="GO" id="GO:0022857">
    <property type="term" value="F:transmembrane transporter activity"/>
    <property type="evidence" value="ECO:0007669"/>
    <property type="project" value="InterPro"/>
</dbReference>
<evidence type="ECO:0000256" key="5">
    <source>
        <dbReference type="SAM" id="Phobius"/>
    </source>
</evidence>
<feature type="transmembrane region" description="Helical" evidence="5">
    <location>
        <begin position="147"/>
        <end position="167"/>
    </location>
</feature>
<dbReference type="EMBL" id="SDWW01000022">
    <property type="protein sequence ID" value="RYV51073.1"/>
    <property type="molecule type" value="Genomic_DNA"/>
</dbReference>
<keyword evidence="8" id="KW-1185">Reference proteome</keyword>
<sequence>MTESSAGRPVDTTVRAATIAVFAVFVLNGFNFANWASRIPAVRDALALSPAQIGVLLLVGSIGSLLALPLAGIVVMRLGAARTVVLFAAANTAGLLVAATGVAFDQLVVVGAGLVLFGVGTGVWDAAMNIEGAAVEQRLGKAIMPRFHAGFSFGTMAGAAVGALAAYLHAPVLGHLAVALGVSFLGVLWAVRSFLPASAEADVTPGAPLSPADALPDVARARHAFGAWLEPRTLLIGLVVLAAALTEGSANDWVGLAVVDGFDQTHAAGALTFGLFVTAMTAMRLLGTGLLDRYGRVPVLRLCAVLSIVGLLIFGLVPSLPFALVGVVLWGAGAALGFPVGMSAASDDPVRAAARVSVVSTIGYTAFLAGPPLLGLLAAHVGYRHALLAIAVPVVIGLFVLPAAAPLPTAAGGQGNPGRPA</sequence>
<evidence type="ECO:0000256" key="2">
    <source>
        <dbReference type="ARBA" id="ARBA00022692"/>
    </source>
</evidence>
<feature type="transmembrane region" description="Helical" evidence="5">
    <location>
        <begin position="12"/>
        <end position="33"/>
    </location>
</feature>
<proteinExistence type="predicted"/>
<keyword evidence="3 5" id="KW-1133">Transmembrane helix</keyword>
<comment type="caution">
    <text evidence="7">The sequence shown here is derived from an EMBL/GenBank/DDBJ whole genome shotgun (WGS) entry which is preliminary data.</text>
</comment>
<feature type="transmembrane region" description="Helical" evidence="5">
    <location>
        <begin position="356"/>
        <end position="379"/>
    </location>
</feature>
<dbReference type="PANTHER" id="PTHR23514:SF13">
    <property type="entry name" value="INNER MEMBRANE PROTEIN YBJJ"/>
    <property type="match status" value="1"/>
</dbReference>
<dbReference type="InterPro" id="IPR036259">
    <property type="entry name" value="MFS_trans_sf"/>
</dbReference>